<evidence type="ECO:0000256" key="2">
    <source>
        <dbReference type="ARBA" id="ARBA00009573"/>
    </source>
</evidence>
<dbReference type="InterPro" id="IPR013979">
    <property type="entry name" value="TIF_beta_prop-like"/>
</dbReference>
<sequence>MVNGPPNPGQQHDFAREPSGRCKVMVYDTVKNEFIQEFPRPKASCMTFSPRASLLVTWEPYTVDKETQAGVANLHIYNVASGQCVKSLIQKKVTYWSPSFSDDEKICCRNVNNELHFFENGNFDEIKTKLHLQKVAGYSLSGAGPPYMVAGYVPGAKGQPSFVRVFKYPNFGGNNAAIANRTFFKADKVRAASFTWGRMDRCTMWNGALKALNSVLCMDKKLICQATSPDTTSFQWCADGEHVLTATCAPRLRVGNGFRIWHYSGAMLHEELTGKGEELWEGFWCPAPTGRFPEKPISYRQVQSEVAAPAPPHPNKPMSKNKKKKEAKKNRDADKGGANEQAPAPMATAAPSNPAAPSTGDPEKDKKIRNLRKKLQQVEKLKEQQAAGKTLEKNQLEKLKTEDSLLEEIEALEIS</sequence>
<dbReference type="Proteomes" id="UP001164746">
    <property type="component" value="Chromosome 15"/>
</dbReference>
<evidence type="ECO:0000313" key="12">
    <source>
        <dbReference type="Proteomes" id="UP001164746"/>
    </source>
</evidence>
<evidence type="ECO:0000256" key="6">
    <source>
        <dbReference type="ARBA" id="ARBA00022737"/>
    </source>
</evidence>
<name>A0ABY7G1P8_MYAAR</name>
<feature type="domain" description="Translation initiation factor beta propellor-like" evidence="10">
    <location>
        <begin position="207"/>
        <end position="280"/>
    </location>
</feature>
<dbReference type="InterPro" id="IPR011387">
    <property type="entry name" value="TIF2A"/>
</dbReference>
<evidence type="ECO:0000256" key="8">
    <source>
        <dbReference type="ARBA" id="ARBA00022917"/>
    </source>
</evidence>
<accession>A0ABY7G1P8</accession>
<feature type="region of interest" description="Disordered" evidence="9">
    <location>
        <begin position="304"/>
        <end position="390"/>
    </location>
</feature>
<dbReference type="PANTHER" id="PTHR13227:SF0">
    <property type="entry name" value="EUKARYOTIC TRANSLATION INITIATION FACTOR 2A"/>
    <property type="match status" value="1"/>
</dbReference>
<feature type="compositionally biased region" description="Low complexity" evidence="9">
    <location>
        <begin position="342"/>
        <end position="357"/>
    </location>
</feature>
<keyword evidence="4" id="KW-0396">Initiation factor</keyword>
<reference evidence="11" key="1">
    <citation type="submission" date="2022-11" db="EMBL/GenBank/DDBJ databases">
        <title>Centuries of genome instability and evolution in soft-shell clam transmissible cancer (bioRxiv).</title>
        <authorList>
            <person name="Hart S.F.M."/>
            <person name="Yonemitsu M.A."/>
            <person name="Giersch R.M."/>
            <person name="Beal B.F."/>
            <person name="Arriagada G."/>
            <person name="Davis B.W."/>
            <person name="Ostrander E.A."/>
            <person name="Goff S.P."/>
            <person name="Metzger M.J."/>
        </authorList>
    </citation>
    <scope>NUCLEOTIDE SEQUENCE</scope>
    <source>
        <strain evidence="11">MELC-2E11</strain>
        <tissue evidence="11">Siphon/mantle</tissue>
    </source>
</reference>
<evidence type="ECO:0000256" key="3">
    <source>
        <dbReference type="ARBA" id="ARBA00013819"/>
    </source>
</evidence>
<keyword evidence="7" id="KW-0810">Translation regulation</keyword>
<comment type="function">
    <text evidence="1">Functions in the early steps of protein synthesis of a small number of specific mRNAs. Acts by directing the binding of methionyl-tRNAi to 40S ribosomal subunits. In contrast to the eIF-2 complex, it binds methionyl-tRNAi to 40S subunits in a codon-dependent manner, whereas the eIF-2 complex binds methionyl-tRNAi to 40S subunits in a GTP-dependent manner.</text>
</comment>
<keyword evidence="5" id="KW-0853">WD repeat</keyword>
<dbReference type="SUPFAM" id="SSF82171">
    <property type="entry name" value="DPP6 N-terminal domain-like"/>
    <property type="match status" value="1"/>
</dbReference>
<gene>
    <name evidence="11" type="ORF">MAR_013859</name>
</gene>
<protein>
    <recommendedName>
        <fullName evidence="3">Eukaryotic translation initiation factor 2A</fullName>
    </recommendedName>
</protein>
<evidence type="ECO:0000256" key="7">
    <source>
        <dbReference type="ARBA" id="ARBA00022845"/>
    </source>
</evidence>
<evidence type="ECO:0000256" key="1">
    <source>
        <dbReference type="ARBA" id="ARBA00003993"/>
    </source>
</evidence>
<organism evidence="11 12">
    <name type="scientific">Mya arenaria</name>
    <name type="common">Soft-shell clam</name>
    <dbReference type="NCBI Taxonomy" id="6604"/>
    <lineage>
        <taxon>Eukaryota</taxon>
        <taxon>Metazoa</taxon>
        <taxon>Spiralia</taxon>
        <taxon>Lophotrochozoa</taxon>
        <taxon>Mollusca</taxon>
        <taxon>Bivalvia</taxon>
        <taxon>Autobranchia</taxon>
        <taxon>Heteroconchia</taxon>
        <taxon>Euheterodonta</taxon>
        <taxon>Imparidentia</taxon>
        <taxon>Neoheterodontei</taxon>
        <taxon>Myida</taxon>
        <taxon>Myoidea</taxon>
        <taxon>Myidae</taxon>
        <taxon>Mya</taxon>
    </lineage>
</organism>
<evidence type="ECO:0000313" key="11">
    <source>
        <dbReference type="EMBL" id="WAR28155.1"/>
    </source>
</evidence>
<evidence type="ECO:0000256" key="4">
    <source>
        <dbReference type="ARBA" id="ARBA00022540"/>
    </source>
</evidence>
<proteinExistence type="inferred from homology"/>
<dbReference type="Pfam" id="PF08662">
    <property type="entry name" value="eIF2A"/>
    <property type="match status" value="1"/>
</dbReference>
<evidence type="ECO:0000259" key="10">
    <source>
        <dbReference type="Pfam" id="PF08662"/>
    </source>
</evidence>
<dbReference type="PANTHER" id="PTHR13227">
    <property type="entry name" value="EUKARYOTIC TRANSLATION INITIATION FACTOR 2A"/>
    <property type="match status" value="1"/>
</dbReference>
<dbReference type="EMBL" id="CP111026">
    <property type="protein sequence ID" value="WAR28155.1"/>
    <property type="molecule type" value="Genomic_DNA"/>
</dbReference>
<comment type="similarity">
    <text evidence="2">Belongs to the WD repeat EIF2A family.</text>
</comment>
<evidence type="ECO:0000256" key="9">
    <source>
        <dbReference type="SAM" id="MobiDB-lite"/>
    </source>
</evidence>
<keyword evidence="6" id="KW-0677">Repeat</keyword>
<keyword evidence="12" id="KW-1185">Reference proteome</keyword>
<dbReference type="InterPro" id="IPR015943">
    <property type="entry name" value="WD40/YVTN_repeat-like_dom_sf"/>
</dbReference>
<dbReference type="Gene3D" id="2.130.10.10">
    <property type="entry name" value="YVTN repeat-like/Quinoprotein amine dehydrogenase"/>
    <property type="match status" value="1"/>
</dbReference>
<evidence type="ECO:0000256" key="5">
    <source>
        <dbReference type="ARBA" id="ARBA00022574"/>
    </source>
</evidence>
<keyword evidence="8" id="KW-0648">Protein biosynthesis</keyword>
<feature type="compositionally biased region" description="Basic residues" evidence="9">
    <location>
        <begin position="319"/>
        <end position="328"/>
    </location>
</feature>